<comment type="caution">
    <text evidence="1">The sequence shown here is derived from an EMBL/GenBank/DDBJ whole genome shotgun (WGS) entry which is preliminary data.</text>
</comment>
<keyword evidence="2" id="KW-1185">Reference proteome</keyword>
<accession>A0A433XR61</accession>
<evidence type="ECO:0008006" key="3">
    <source>
        <dbReference type="Google" id="ProtNLM"/>
    </source>
</evidence>
<organism evidence="1 2">
    <name type="scientific">Paenibacillus zeisoli</name>
    <dbReference type="NCBI Taxonomy" id="2496267"/>
    <lineage>
        <taxon>Bacteria</taxon>
        <taxon>Bacillati</taxon>
        <taxon>Bacillota</taxon>
        <taxon>Bacilli</taxon>
        <taxon>Bacillales</taxon>
        <taxon>Paenibacillaceae</taxon>
        <taxon>Paenibacillus</taxon>
    </lineage>
</organism>
<dbReference type="AlphaFoldDB" id="A0A433XR61"/>
<dbReference type="EMBL" id="RZNX01000001">
    <property type="protein sequence ID" value="RUT36612.1"/>
    <property type="molecule type" value="Genomic_DNA"/>
</dbReference>
<gene>
    <name evidence="1" type="ORF">EJP77_03640</name>
</gene>
<protein>
    <recommendedName>
        <fullName evidence="3">DUF3939 domain-containing protein</fullName>
    </recommendedName>
</protein>
<dbReference type="Proteomes" id="UP000272464">
    <property type="component" value="Unassembled WGS sequence"/>
</dbReference>
<dbReference type="OrthoDB" id="2449131at2"/>
<sequence length="232" mass="26214">MFISTFLLGVLGGCMYPRESRPGNQVSYRESVNRLQLAVDQFQKDQGILPILNADESTPRFEKFRIDLDKLNKTGYIDEIPATAFEQGGSAYFLILDEETKPVVKVMELTTVQKVNDIQRAVDKYKSSHQGKLPVGQELYPGIYSIDLMAINSESLAWTSFYSGQTSDYLLDPRGQVYVDYALDIMQAVEKSGVTPKADTDLRSLLLEHSYFVPVKSLPYHWQNKQPVAVSQ</sequence>
<proteinExistence type="predicted"/>
<evidence type="ECO:0000313" key="1">
    <source>
        <dbReference type="EMBL" id="RUT36612.1"/>
    </source>
</evidence>
<evidence type="ECO:0000313" key="2">
    <source>
        <dbReference type="Proteomes" id="UP000272464"/>
    </source>
</evidence>
<reference evidence="1 2" key="1">
    <citation type="submission" date="2018-12" db="EMBL/GenBank/DDBJ databases">
        <authorList>
            <person name="Sun L."/>
            <person name="Chen Z."/>
        </authorList>
    </citation>
    <scope>NUCLEOTIDE SEQUENCE [LARGE SCALE GENOMIC DNA]</scope>
    <source>
        <strain evidence="1 2">3-5-3</strain>
    </source>
</reference>
<name>A0A433XR61_9BACL</name>